<dbReference type="PANTHER" id="PTHR31885:SF6">
    <property type="entry name" value="GH04784P"/>
    <property type="match status" value="1"/>
</dbReference>
<feature type="transmembrane region" description="Helical" evidence="6">
    <location>
        <begin position="12"/>
        <end position="31"/>
    </location>
</feature>
<feature type="transmembrane region" description="Helical" evidence="6">
    <location>
        <begin position="63"/>
        <end position="83"/>
    </location>
</feature>
<evidence type="ECO:0000256" key="2">
    <source>
        <dbReference type="ARBA" id="ARBA00007375"/>
    </source>
</evidence>
<dbReference type="EMBL" id="AP029612">
    <property type="protein sequence ID" value="BFG69718.1"/>
    <property type="molecule type" value="Genomic_DNA"/>
</dbReference>
<feature type="transmembrane region" description="Helical" evidence="6">
    <location>
        <begin position="178"/>
        <end position="197"/>
    </location>
</feature>
<dbReference type="GO" id="GO:0016020">
    <property type="term" value="C:membrane"/>
    <property type="evidence" value="ECO:0007669"/>
    <property type="project" value="UniProtKB-SubCell"/>
</dbReference>
<sequence length="209" mass="23893">MHCLSIQVEMTQIRTVTKVVLVPLLMIHLLINRSLRLLGYLPLIALLFSWIGDILLLGDEPAFFLSGMIAFVMTHVSYSFTFLKIKQVTPKDRSYFIFPLLALLAFSLLVFFYLKDYLGSYLIPVLFYMVFISLMAALAIHTRTNSKIQTLTLYTFIPGALLFVVSDALLAINMFRVQHIVLEVLVMLTYGLAQFFITRGFQKTAEFSE</sequence>
<dbReference type="Pfam" id="PF07947">
    <property type="entry name" value="YhhN"/>
    <property type="match status" value="1"/>
</dbReference>
<dbReference type="GO" id="GO:0016787">
    <property type="term" value="F:hydrolase activity"/>
    <property type="evidence" value="ECO:0007669"/>
    <property type="project" value="TreeGrafter"/>
</dbReference>
<dbReference type="PANTHER" id="PTHR31885">
    <property type="entry name" value="GH04784P"/>
    <property type="match status" value="1"/>
</dbReference>
<accession>A0AAT9GGK9</accession>
<keyword evidence="5 6" id="KW-0472">Membrane</keyword>
<keyword evidence="4 6" id="KW-1133">Transmembrane helix</keyword>
<name>A0AAT9GGK9_9BACT</name>
<evidence type="ECO:0000256" key="4">
    <source>
        <dbReference type="ARBA" id="ARBA00022989"/>
    </source>
</evidence>
<evidence type="ECO:0000256" key="5">
    <source>
        <dbReference type="ARBA" id="ARBA00023136"/>
    </source>
</evidence>
<feature type="transmembrane region" description="Helical" evidence="6">
    <location>
        <begin position="95"/>
        <end position="114"/>
    </location>
</feature>
<dbReference type="InterPro" id="IPR012506">
    <property type="entry name" value="TMEM86B-like"/>
</dbReference>
<evidence type="ECO:0000256" key="6">
    <source>
        <dbReference type="SAM" id="Phobius"/>
    </source>
</evidence>
<feature type="transmembrane region" description="Helical" evidence="6">
    <location>
        <begin position="120"/>
        <end position="139"/>
    </location>
</feature>
<evidence type="ECO:0000256" key="1">
    <source>
        <dbReference type="ARBA" id="ARBA00004141"/>
    </source>
</evidence>
<feature type="transmembrane region" description="Helical" evidence="6">
    <location>
        <begin position="151"/>
        <end position="172"/>
    </location>
</feature>
<proteinExistence type="inferred from homology"/>
<reference evidence="7" key="1">
    <citation type="submission" date="2024-02" db="EMBL/GenBank/DDBJ databases">
        <title>Sediminibacterium planktonica sp. nov. and Sediminibacterium longus sp. nov., isolated from surface lake and river water.</title>
        <authorList>
            <person name="Watanabe K."/>
            <person name="Takemine S."/>
            <person name="Ishii Y."/>
            <person name="Ogata Y."/>
            <person name="Shindo C."/>
            <person name="Suda W."/>
        </authorList>
    </citation>
    <scope>NUCLEOTIDE SEQUENCE</scope>
    <source>
        <strain evidence="7">KACHI17</strain>
    </source>
</reference>
<organism evidence="7">
    <name type="scientific">Sediminibacterium sp. KACHI17</name>
    <dbReference type="NCBI Taxonomy" id="1751071"/>
    <lineage>
        <taxon>Bacteria</taxon>
        <taxon>Pseudomonadati</taxon>
        <taxon>Bacteroidota</taxon>
        <taxon>Chitinophagia</taxon>
        <taxon>Chitinophagales</taxon>
        <taxon>Chitinophagaceae</taxon>
        <taxon>Sediminibacterium</taxon>
    </lineage>
</organism>
<keyword evidence="3 6" id="KW-0812">Transmembrane</keyword>
<protein>
    <submittedName>
        <fullName evidence="7">Lysoplasmalogenase</fullName>
    </submittedName>
</protein>
<comment type="subcellular location">
    <subcellularLocation>
        <location evidence="1">Membrane</location>
        <topology evidence="1">Multi-pass membrane protein</topology>
    </subcellularLocation>
</comment>
<evidence type="ECO:0000313" key="7">
    <source>
        <dbReference type="EMBL" id="BFG69718.1"/>
    </source>
</evidence>
<comment type="similarity">
    <text evidence="2">Belongs to the TMEM86 family.</text>
</comment>
<dbReference type="AlphaFoldDB" id="A0AAT9GGK9"/>
<feature type="transmembrane region" description="Helical" evidence="6">
    <location>
        <begin position="38"/>
        <end position="57"/>
    </location>
</feature>
<evidence type="ECO:0000256" key="3">
    <source>
        <dbReference type="ARBA" id="ARBA00022692"/>
    </source>
</evidence>
<gene>
    <name evidence="7" type="ORF">KACHI17_05990</name>
</gene>